<dbReference type="PANTHER" id="PTHR46638">
    <property type="entry name" value="CORRINOID ADENOSYLTRANSFERASE"/>
    <property type="match status" value="1"/>
</dbReference>
<evidence type="ECO:0000313" key="10">
    <source>
        <dbReference type="EMBL" id="CAE6767286.1"/>
    </source>
</evidence>
<dbReference type="EMBL" id="CAJNBJ010000017">
    <property type="protein sequence ID" value="CAE6767286.1"/>
    <property type="molecule type" value="Genomic_DNA"/>
</dbReference>
<dbReference type="InterPro" id="IPR003724">
    <property type="entry name" value="CblAdoTrfase_CobA"/>
</dbReference>
<evidence type="ECO:0000256" key="8">
    <source>
        <dbReference type="ARBA" id="ARBA00048555"/>
    </source>
</evidence>
<dbReference type="RefSeq" id="WP_246507714.1">
    <property type="nucleotide sequence ID" value="NZ_CAJNBJ010000017.1"/>
</dbReference>
<dbReference type="Pfam" id="PF02572">
    <property type="entry name" value="CobA_CobO_BtuR"/>
    <property type="match status" value="1"/>
</dbReference>
<dbReference type="Gene3D" id="3.40.50.300">
    <property type="entry name" value="P-loop containing nucleotide triphosphate hydrolases"/>
    <property type="match status" value="1"/>
</dbReference>
<keyword evidence="10" id="KW-0808">Transferase</keyword>
<organism evidence="10 11">
    <name type="scientific">Nitrospira defluvii</name>
    <dbReference type="NCBI Taxonomy" id="330214"/>
    <lineage>
        <taxon>Bacteria</taxon>
        <taxon>Pseudomonadati</taxon>
        <taxon>Nitrospirota</taxon>
        <taxon>Nitrospiria</taxon>
        <taxon>Nitrospirales</taxon>
        <taxon>Nitrospiraceae</taxon>
        <taxon>Nitrospira</taxon>
    </lineage>
</organism>
<comment type="similarity">
    <text evidence="2">Belongs to the Cob(I)alamin adenosyltransferase family.</text>
</comment>
<evidence type="ECO:0000256" key="9">
    <source>
        <dbReference type="ARBA" id="ARBA00048692"/>
    </source>
</evidence>
<dbReference type="SUPFAM" id="SSF52540">
    <property type="entry name" value="P-loop containing nucleoside triphosphate hydrolases"/>
    <property type="match status" value="1"/>
</dbReference>
<gene>
    <name evidence="10" type="primary">cobO</name>
    <name evidence="10" type="ORF">NSPZN2_40105</name>
</gene>
<comment type="catalytic activity">
    <reaction evidence="9">
        <text>2 cob(II)alamin + reduced [electron-transfer flavoprotein] + 2 ATP = 2 adenosylcob(III)alamin + 2 triphosphate + oxidized [electron-transfer flavoprotein] + 3 H(+)</text>
        <dbReference type="Rhea" id="RHEA:28671"/>
        <dbReference type="Rhea" id="RHEA-COMP:10685"/>
        <dbReference type="Rhea" id="RHEA-COMP:10686"/>
        <dbReference type="ChEBI" id="CHEBI:15378"/>
        <dbReference type="ChEBI" id="CHEBI:16304"/>
        <dbReference type="ChEBI" id="CHEBI:18036"/>
        <dbReference type="ChEBI" id="CHEBI:18408"/>
        <dbReference type="ChEBI" id="CHEBI:30616"/>
        <dbReference type="ChEBI" id="CHEBI:57692"/>
        <dbReference type="ChEBI" id="CHEBI:58307"/>
        <dbReference type="EC" id="2.5.1.17"/>
    </reaction>
</comment>
<protein>
    <recommendedName>
        <fullName evidence="3">corrinoid adenosyltransferase</fullName>
        <ecNumber evidence="3">2.5.1.17</ecNumber>
    </recommendedName>
    <alternativeName>
        <fullName evidence="5">Cob(II)alamin adenosyltransferase</fullName>
    </alternativeName>
    <alternativeName>
        <fullName evidence="7">Cob(II)yrinic acid a,c-diamide adenosyltransferase</fullName>
    </alternativeName>
    <alternativeName>
        <fullName evidence="6">Cobinamide/cobalamin adenosyltransferase</fullName>
    </alternativeName>
</protein>
<dbReference type="NCBIfam" id="NF004637">
    <property type="entry name" value="PRK05986.1"/>
    <property type="match status" value="1"/>
</dbReference>
<sequence length="208" mass="23557">MWHLRERPEMTEQDNHTASMQRLKASVDRRIEAAQEEKGLLIVHTGAGKGKTTAALGMALRVLGHGRKVAVVQFIKGAIDTAEERMLRSFGERVTFLRMGEGYTWETQDRERDTRFAQEAWAKACEFLLDPSYAMVILDEFNIVLRHGYADLDQVLPRLLSRPSMQHVVITGRGAPQELIEAADLVTEMKQVKHPFRKGIKAQAGVEF</sequence>
<evidence type="ECO:0000256" key="4">
    <source>
        <dbReference type="ARBA" id="ARBA00024929"/>
    </source>
</evidence>
<comment type="pathway">
    <text evidence="1">Cofactor biosynthesis; adenosylcobalamin biosynthesis; adenosylcobalamin from cob(II)yrinate a,c-diamide: step 2/7.</text>
</comment>
<dbReference type="Proteomes" id="UP000675880">
    <property type="component" value="Unassembled WGS sequence"/>
</dbReference>
<evidence type="ECO:0000256" key="1">
    <source>
        <dbReference type="ARBA" id="ARBA00005121"/>
    </source>
</evidence>
<name>A0ABM8RRD7_9BACT</name>
<dbReference type="CDD" id="cd00561">
    <property type="entry name" value="CobA_ACA"/>
    <property type="match status" value="1"/>
</dbReference>
<evidence type="ECO:0000256" key="3">
    <source>
        <dbReference type="ARBA" id="ARBA00012454"/>
    </source>
</evidence>
<reference evidence="10 11" key="1">
    <citation type="submission" date="2021-02" db="EMBL/GenBank/DDBJ databases">
        <authorList>
            <person name="Han P."/>
        </authorList>
    </citation>
    <scope>NUCLEOTIDE SEQUENCE [LARGE SCALE GENOMIC DNA]</scope>
    <source>
        <strain evidence="10">Candidatus Nitrospira sp. ZN2</strain>
    </source>
</reference>
<dbReference type="PIRSF" id="PIRSF015617">
    <property type="entry name" value="Adensltrnsf_CobA"/>
    <property type="match status" value="1"/>
</dbReference>
<evidence type="ECO:0000256" key="6">
    <source>
        <dbReference type="ARBA" id="ARBA00033334"/>
    </source>
</evidence>
<evidence type="ECO:0000313" key="11">
    <source>
        <dbReference type="Proteomes" id="UP000675880"/>
    </source>
</evidence>
<evidence type="ECO:0000256" key="7">
    <source>
        <dbReference type="ARBA" id="ARBA00033354"/>
    </source>
</evidence>
<comment type="caution">
    <text evidence="10">The sequence shown here is derived from an EMBL/GenBank/DDBJ whole genome shotgun (WGS) entry which is preliminary data.</text>
</comment>
<dbReference type="EC" id="2.5.1.17" evidence="3"/>
<dbReference type="GO" id="GO:0008817">
    <property type="term" value="F:corrinoid adenosyltransferase activity"/>
    <property type="evidence" value="ECO:0007669"/>
    <property type="project" value="UniProtKB-EC"/>
</dbReference>
<dbReference type="NCBIfam" id="TIGR00708">
    <property type="entry name" value="cobA"/>
    <property type="match status" value="1"/>
</dbReference>
<comment type="catalytic activity">
    <reaction evidence="8">
        <text>2 cob(II)yrinate a,c diamide + reduced [electron-transfer flavoprotein] + 2 ATP = 2 adenosylcob(III)yrinate a,c-diamide + 2 triphosphate + oxidized [electron-transfer flavoprotein] + 3 H(+)</text>
        <dbReference type="Rhea" id="RHEA:11528"/>
        <dbReference type="Rhea" id="RHEA-COMP:10685"/>
        <dbReference type="Rhea" id="RHEA-COMP:10686"/>
        <dbReference type="ChEBI" id="CHEBI:15378"/>
        <dbReference type="ChEBI" id="CHEBI:18036"/>
        <dbReference type="ChEBI" id="CHEBI:30616"/>
        <dbReference type="ChEBI" id="CHEBI:57692"/>
        <dbReference type="ChEBI" id="CHEBI:58307"/>
        <dbReference type="ChEBI" id="CHEBI:58503"/>
        <dbReference type="ChEBI" id="CHEBI:58537"/>
        <dbReference type="EC" id="2.5.1.17"/>
    </reaction>
</comment>
<dbReference type="InterPro" id="IPR027417">
    <property type="entry name" value="P-loop_NTPase"/>
</dbReference>
<keyword evidence="11" id="KW-1185">Reference proteome</keyword>
<comment type="function">
    <text evidence="4">Required for both de novo synthesis of the corrin ring for the assimilation of exogenous corrinoids. Participates in the adenosylation of a variety of incomplete and complete corrinoids.</text>
</comment>
<dbReference type="PANTHER" id="PTHR46638:SF1">
    <property type="entry name" value="CORRINOID ADENOSYLTRANSFERASE"/>
    <property type="match status" value="1"/>
</dbReference>
<accession>A0ABM8RRD7</accession>
<evidence type="ECO:0000256" key="5">
    <source>
        <dbReference type="ARBA" id="ARBA00031529"/>
    </source>
</evidence>
<evidence type="ECO:0000256" key="2">
    <source>
        <dbReference type="ARBA" id="ARBA00007487"/>
    </source>
</evidence>
<proteinExistence type="inferred from homology"/>